<keyword evidence="1" id="KW-0812">Transmembrane</keyword>
<dbReference type="STRING" id="1123357.SAMN02745244_00673"/>
<feature type="chain" id="PRO_5038719319" evidence="2">
    <location>
        <begin position="24"/>
        <end position="159"/>
    </location>
</feature>
<dbReference type="RefSeq" id="WP_073186138.1">
    <property type="nucleotide sequence ID" value="NZ_FQZG01000009.1"/>
</dbReference>
<organism evidence="3 4">
    <name type="scientific">Tessaracoccus bendigoensis DSM 12906</name>
    <dbReference type="NCBI Taxonomy" id="1123357"/>
    <lineage>
        <taxon>Bacteria</taxon>
        <taxon>Bacillati</taxon>
        <taxon>Actinomycetota</taxon>
        <taxon>Actinomycetes</taxon>
        <taxon>Propionibacteriales</taxon>
        <taxon>Propionibacteriaceae</taxon>
        <taxon>Tessaracoccus</taxon>
    </lineage>
</organism>
<name>A0A1M6CEH4_9ACTN</name>
<keyword evidence="4" id="KW-1185">Reference proteome</keyword>
<keyword evidence="2" id="KW-0732">Signal</keyword>
<dbReference type="AlphaFoldDB" id="A0A1M6CEH4"/>
<proteinExistence type="predicted"/>
<evidence type="ECO:0000256" key="1">
    <source>
        <dbReference type="SAM" id="Phobius"/>
    </source>
</evidence>
<dbReference type="Proteomes" id="UP000184512">
    <property type="component" value="Unassembled WGS sequence"/>
</dbReference>
<keyword evidence="1" id="KW-1133">Transmembrane helix</keyword>
<evidence type="ECO:0000256" key="2">
    <source>
        <dbReference type="SAM" id="SignalP"/>
    </source>
</evidence>
<protein>
    <submittedName>
        <fullName evidence="3">Uncharacterized protein</fullName>
    </submittedName>
</protein>
<feature type="transmembrane region" description="Helical" evidence="1">
    <location>
        <begin position="77"/>
        <end position="102"/>
    </location>
</feature>
<keyword evidence="1" id="KW-0472">Membrane</keyword>
<reference evidence="3 4" key="1">
    <citation type="submission" date="2016-11" db="EMBL/GenBank/DDBJ databases">
        <authorList>
            <person name="Jaros S."/>
            <person name="Januszkiewicz K."/>
            <person name="Wedrychowicz H."/>
        </authorList>
    </citation>
    <scope>NUCLEOTIDE SEQUENCE [LARGE SCALE GENOMIC DNA]</scope>
    <source>
        <strain evidence="3 4">DSM 12906</strain>
    </source>
</reference>
<dbReference type="OrthoDB" id="3725064at2"/>
<dbReference type="EMBL" id="FQZG01000009">
    <property type="protein sequence ID" value="SHI59323.1"/>
    <property type="molecule type" value="Genomic_DNA"/>
</dbReference>
<evidence type="ECO:0000313" key="3">
    <source>
        <dbReference type="EMBL" id="SHI59323.1"/>
    </source>
</evidence>
<sequence>MRSQRRGAAGAAALMLIGASNLAAGVRSVNIADTACMPQVPLIAPFGVHLDLLVESELCPEHSYLPGLNFGRFAQSFVVLSATTLIAGLVSLLLGLGVGLYARQAAKTARDWLRTRLSDARPATLHVPAHVAVTALVVATPGRRPYHPLQRRGPPALSC</sequence>
<feature type="signal peptide" evidence="2">
    <location>
        <begin position="1"/>
        <end position="23"/>
    </location>
</feature>
<accession>A0A1M6CEH4</accession>
<gene>
    <name evidence="3" type="ORF">SAMN02745244_00673</name>
</gene>
<evidence type="ECO:0000313" key="4">
    <source>
        <dbReference type="Proteomes" id="UP000184512"/>
    </source>
</evidence>